<evidence type="ECO:0000313" key="3">
    <source>
        <dbReference type="Proteomes" id="UP000636709"/>
    </source>
</evidence>
<comment type="caution">
    <text evidence="2">The sequence shown here is derived from an EMBL/GenBank/DDBJ whole genome shotgun (WGS) entry which is preliminary data.</text>
</comment>
<evidence type="ECO:0000313" key="2">
    <source>
        <dbReference type="EMBL" id="KAF8671550.1"/>
    </source>
</evidence>
<accession>A0A835E812</accession>
<feature type="region of interest" description="Disordered" evidence="1">
    <location>
        <begin position="55"/>
        <end position="80"/>
    </location>
</feature>
<protein>
    <submittedName>
        <fullName evidence="2">Uncharacterized protein</fullName>
    </submittedName>
</protein>
<organism evidence="2 3">
    <name type="scientific">Digitaria exilis</name>
    <dbReference type="NCBI Taxonomy" id="1010633"/>
    <lineage>
        <taxon>Eukaryota</taxon>
        <taxon>Viridiplantae</taxon>
        <taxon>Streptophyta</taxon>
        <taxon>Embryophyta</taxon>
        <taxon>Tracheophyta</taxon>
        <taxon>Spermatophyta</taxon>
        <taxon>Magnoliopsida</taxon>
        <taxon>Liliopsida</taxon>
        <taxon>Poales</taxon>
        <taxon>Poaceae</taxon>
        <taxon>PACMAD clade</taxon>
        <taxon>Panicoideae</taxon>
        <taxon>Panicodae</taxon>
        <taxon>Paniceae</taxon>
        <taxon>Anthephorinae</taxon>
        <taxon>Digitaria</taxon>
    </lineage>
</organism>
<gene>
    <name evidence="2" type="ORF">HU200_049962</name>
</gene>
<dbReference type="EMBL" id="JACEFO010002239">
    <property type="protein sequence ID" value="KAF8671550.1"/>
    <property type="molecule type" value="Genomic_DNA"/>
</dbReference>
<dbReference type="Proteomes" id="UP000636709">
    <property type="component" value="Unassembled WGS sequence"/>
</dbReference>
<sequence length="113" mass="11879">MASGAYPVQILHRSGGNGGGGGQWRNLGAAYAAVTFLPPAGTIPRPVHRGPQRATAAAAAAHRVGVPDPPRRRLREAGRRDGVLGGARVRGRVRALLPRRRRVRAVCGAIAPW</sequence>
<name>A0A835E812_9POAL</name>
<proteinExistence type="predicted"/>
<keyword evidence="3" id="KW-1185">Reference proteome</keyword>
<reference evidence="2" key="1">
    <citation type="submission" date="2020-07" db="EMBL/GenBank/DDBJ databases">
        <title>Genome sequence and genetic diversity analysis of an under-domesticated orphan crop, white fonio (Digitaria exilis).</title>
        <authorList>
            <person name="Bennetzen J.L."/>
            <person name="Chen S."/>
            <person name="Ma X."/>
            <person name="Wang X."/>
            <person name="Yssel A.E.J."/>
            <person name="Chaluvadi S.R."/>
            <person name="Johnson M."/>
            <person name="Gangashetty P."/>
            <person name="Hamidou F."/>
            <person name="Sanogo M.D."/>
            <person name="Zwaenepoel A."/>
            <person name="Wallace J."/>
            <person name="Van De Peer Y."/>
            <person name="Van Deynze A."/>
        </authorList>
    </citation>
    <scope>NUCLEOTIDE SEQUENCE</scope>
    <source>
        <tissue evidence="2">Leaves</tissue>
    </source>
</reference>
<feature type="compositionally biased region" description="Basic and acidic residues" evidence="1">
    <location>
        <begin position="69"/>
        <end position="80"/>
    </location>
</feature>
<dbReference type="AlphaFoldDB" id="A0A835E812"/>
<evidence type="ECO:0000256" key="1">
    <source>
        <dbReference type="SAM" id="MobiDB-lite"/>
    </source>
</evidence>